<organism evidence="2 3">
    <name type="scientific">Antiquaquibacter soli</name>
    <dbReference type="NCBI Taxonomy" id="3064523"/>
    <lineage>
        <taxon>Bacteria</taxon>
        <taxon>Bacillati</taxon>
        <taxon>Actinomycetota</taxon>
        <taxon>Actinomycetes</taxon>
        <taxon>Micrococcales</taxon>
        <taxon>Microbacteriaceae</taxon>
        <taxon>Antiquaquibacter</taxon>
    </lineage>
</organism>
<evidence type="ECO:0000313" key="3">
    <source>
        <dbReference type="Proteomes" id="UP001241072"/>
    </source>
</evidence>
<dbReference type="PANTHER" id="PTHR43649:SF12">
    <property type="entry name" value="DIACETYLCHITOBIOSE BINDING PROTEIN DASA"/>
    <property type="match status" value="1"/>
</dbReference>
<dbReference type="InterPro" id="IPR006059">
    <property type="entry name" value="SBP"/>
</dbReference>
<keyword evidence="3" id="KW-1185">Reference proteome</keyword>
<sequence>MKSTSLAAATTVVVLAASLAACSAPGGGDDAAASSITIWHNSADSPAVLDLYERFEAETGIAVELVDIPSDAFESTTTTKWATGDRPDILEYHPVKSALLPLNPAANMQDLSDLPFVEKSGDLYPAMGTVDGVVYAAITGFPSIFGVYYNKQVLADAGLEPPTSFEDLQSICDGLAGSGVAPIYESGGSAWPTQILPLLYGSEFNAGDEYGSAVAANERPLTEPDGPFVKGLEAYASLRDNGCFNADATSGTFENAITAVYDGTAALTALHSDVYASFLAAAGDDAALLDETVGFVPVSATEPVVAYAGGPIGTFYAPKTGDAAREAAAIQFIEFATGAGYQDLVDAGPAFPVIDGVTTPDDFSELQLAFKAAYDDGAAVAFNSNIAGFGGFATETTKLLAGQTTPAEAADSMQAQVEQASKAAGLPGW</sequence>
<dbReference type="PROSITE" id="PS51257">
    <property type="entry name" value="PROKAR_LIPOPROTEIN"/>
    <property type="match status" value="1"/>
</dbReference>
<evidence type="ECO:0000313" key="2">
    <source>
        <dbReference type="EMBL" id="MDO7882751.1"/>
    </source>
</evidence>
<evidence type="ECO:0000256" key="1">
    <source>
        <dbReference type="SAM" id="SignalP"/>
    </source>
</evidence>
<dbReference type="Pfam" id="PF13416">
    <property type="entry name" value="SBP_bac_8"/>
    <property type="match status" value="1"/>
</dbReference>
<reference evidence="2 3" key="1">
    <citation type="submission" date="2023-07" db="EMBL/GenBank/DDBJ databases">
        <title>Protaetiibacter sp. nov WY-16 isolated from soil.</title>
        <authorList>
            <person name="Liu B."/>
            <person name="Wan Y."/>
        </authorList>
    </citation>
    <scope>NUCLEOTIDE SEQUENCE [LARGE SCALE GENOMIC DNA]</scope>
    <source>
        <strain evidence="2 3">WY-16</strain>
    </source>
</reference>
<comment type="caution">
    <text evidence="2">The sequence shown here is derived from an EMBL/GenBank/DDBJ whole genome shotgun (WGS) entry which is preliminary data.</text>
</comment>
<keyword evidence="1" id="KW-0732">Signal</keyword>
<accession>A0ABT9BNY2</accession>
<gene>
    <name evidence="2" type="ORF">Q5716_10995</name>
</gene>
<protein>
    <submittedName>
        <fullName evidence="2">ABC transporter substrate-binding protein</fullName>
    </submittedName>
</protein>
<dbReference type="RefSeq" id="WP_305003184.1">
    <property type="nucleotide sequence ID" value="NZ_JAUQUB010000002.1"/>
</dbReference>
<name>A0ABT9BNY2_9MICO</name>
<feature type="signal peptide" evidence="1">
    <location>
        <begin position="1"/>
        <end position="23"/>
    </location>
</feature>
<dbReference type="SUPFAM" id="SSF53850">
    <property type="entry name" value="Periplasmic binding protein-like II"/>
    <property type="match status" value="1"/>
</dbReference>
<dbReference type="EMBL" id="JAUQUB010000002">
    <property type="protein sequence ID" value="MDO7882751.1"/>
    <property type="molecule type" value="Genomic_DNA"/>
</dbReference>
<dbReference type="Gene3D" id="3.40.190.10">
    <property type="entry name" value="Periplasmic binding protein-like II"/>
    <property type="match status" value="2"/>
</dbReference>
<dbReference type="InterPro" id="IPR050490">
    <property type="entry name" value="Bact_solute-bd_prot1"/>
</dbReference>
<dbReference type="Proteomes" id="UP001241072">
    <property type="component" value="Unassembled WGS sequence"/>
</dbReference>
<proteinExistence type="predicted"/>
<dbReference type="PANTHER" id="PTHR43649">
    <property type="entry name" value="ARABINOSE-BINDING PROTEIN-RELATED"/>
    <property type="match status" value="1"/>
</dbReference>
<feature type="chain" id="PRO_5045723604" evidence="1">
    <location>
        <begin position="24"/>
        <end position="429"/>
    </location>
</feature>